<keyword evidence="1" id="KW-1133">Transmembrane helix</keyword>
<protein>
    <submittedName>
        <fullName evidence="2">Membrane protein</fullName>
    </submittedName>
</protein>
<accession>A0ABU3GSH8</accession>
<evidence type="ECO:0000256" key="1">
    <source>
        <dbReference type="SAM" id="Phobius"/>
    </source>
</evidence>
<evidence type="ECO:0000313" key="3">
    <source>
        <dbReference type="Proteomes" id="UP001258315"/>
    </source>
</evidence>
<reference evidence="3" key="1">
    <citation type="submission" date="2023-07" db="EMBL/GenBank/DDBJ databases">
        <title>Functional and genomic diversity of the sorghum phyllosphere microbiome.</title>
        <authorList>
            <person name="Shade A."/>
        </authorList>
    </citation>
    <scope>NUCLEOTIDE SEQUENCE [LARGE SCALE GENOMIC DNA]</scope>
    <source>
        <strain evidence="3">SORGH_AS_0422</strain>
    </source>
</reference>
<feature type="transmembrane region" description="Helical" evidence="1">
    <location>
        <begin position="117"/>
        <end position="135"/>
    </location>
</feature>
<gene>
    <name evidence="2" type="ORF">QE417_001608</name>
</gene>
<name>A0ABU3GSH8_9SPHI</name>
<keyword evidence="3" id="KW-1185">Reference proteome</keyword>
<organism evidence="2 3">
    <name type="scientific">Mucilaginibacter terrae</name>
    <dbReference type="NCBI Taxonomy" id="1955052"/>
    <lineage>
        <taxon>Bacteria</taxon>
        <taxon>Pseudomonadati</taxon>
        <taxon>Bacteroidota</taxon>
        <taxon>Sphingobacteriia</taxon>
        <taxon>Sphingobacteriales</taxon>
        <taxon>Sphingobacteriaceae</taxon>
        <taxon>Mucilaginibacter</taxon>
    </lineage>
</organism>
<feature type="transmembrane region" description="Helical" evidence="1">
    <location>
        <begin position="46"/>
        <end position="65"/>
    </location>
</feature>
<evidence type="ECO:0000313" key="2">
    <source>
        <dbReference type="EMBL" id="MDT3402536.1"/>
    </source>
</evidence>
<dbReference type="EMBL" id="JAVLVU010000001">
    <property type="protein sequence ID" value="MDT3402536.1"/>
    <property type="molecule type" value="Genomic_DNA"/>
</dbReference>
<dbReference type="Pfam" id="PF07077">
    <property type="entry name" value="DUF1345"/>
    <property type="match status" value="1"/>
</dbReference>
<keyword evidence="1" id="KW-0472">Membrane</keyword>
<dbReference type="RefSeq" id="WP_311949114.1">
    <property type="nucleotide sequence ID" value="NZ_JAVLVU010000001.1"/>
</dbReference>
<feature type="transmembrane region" description="Helical" evidence="1">
    <location>
        <begin position="20"/>
        <end position="40"/>
    </location>
</feature>
<comment type="caution">
    <text evidence="2">The sequence shown here is derived from an EMBL/GenBank/DDBJ whole genome shotgun (WGS) entry which is preliminary data.</text>
</comment>
<feature type="transmembrane region" description="Helical" evidence="1">
    <location>
        <begin position="202"/>
        <end position="224"/>
    </location>
</feature>
<dbReference type="Proteomes" id="UP001258315">
    <property type="component" value="Unassembled WGS sequence"/>
</dbReference>
<keyword evidence="1" id="KW-0812">Transmembrane</keyword>
<feature type="transmembrane region" description="Helical" evidence="1">
    <location>
        <begin position="86"/>
        <end position="105"/>
    </location>
</feature>
<dbReference type="InterPro" id="IPR009781">
    <property type="entry name" value="DUF1345"/>
</dbReference>
<sequence>MPESINSKPKNLAFHFDAHYRLIMAIIISAIVAFAVQSSFPGTETILLTWISFAISLIIPEWITILSAHPREVRKYASIQDSSRTFIFLFVLIGAMISLLSIIFLMRSPKSATESQVLGHIALTMGSVIVSWWLVHTVFTLRYAHLFYDTHNDQGQQIPAGGLNFPEEKEPDYLDFVYFSFNLGVAFQVSDVAITSRKMRRLVWIHSLIAFVFNTAIVALSINITSELLSTK</sequence>
<proteinExistence type="predicted"/>